<dbReference type="Proteomes" id="UP000601990">
    <property type="component" value="Unassembled WGS sequence"/>
</dbReference>
<proteinExistence type="inferred from homology"/>
<dbReference type="RefSeq" id="WP_169200092.1">
    <property type="nucleotide sequence ID" value="NZ_WTVH02000009.1"/>
</dbReference>
<protein>
    <recommendedName>
        <fullName evidence="4">Peptide methionine sulfoxide reductase MsrB</fullName>
        <ecNumber evidence="4">1.8.4.12</ecNumber>
    </recommendedName>
    <alternativeName>
        <fullName evidence="4">Peptide-methionine (R)-S-oxide reductase</fullName>
    </alternativeName>
</protein>
<dbReference type="EMBL" id="WTVH01000039">
    <property type="protein sequence ID" value="NMF94876.1"/>
    <property type="molecule type" value="Genomic_DNA"/>
</dbReference>
<dbReference type="Gene3D" id="2.170.150.20">
    <property type="entry name" value="Peptide methionine sulfoxide reductase"/>
    <property type="match status" value="1"/>
</dbReference>
<evidence type="ECO:0000259" key="5">
    <source>
        <dbReference type="PROSITE" id="PS51790"/>
    </source>
</evidence>
<evidence type="ECO:0000256" key="2">
    <source>
        <dbReference type="ARBA" id="ARBA00023002"/>
    </source>
</evidence>
<feature type="domain" description="MsrB" evidence="5">
    <location>
        <begin position="9"/>
        <end position="131"/>
    </location>
</feature>
<feature type="active site" description="Nucleophile" evidence="4">
    <location>
        <position position="120"/>
    </location>
</feature>
<dbReference type="GO" id="GO:0033743">
    <property type="term" value="F:peptide-methionine (R)-S-oxide reductase activity"/>
    <property type="evidence" value="ECO:0007669"/>
    <property type="project" value="UniProtKB-EC"/>
</dbReference>
<accession>A0ABX1N6I5</accession>
<dbReference type="NCBIfam" id="TIGR00357">
    <property type="entry name" value="peptide-methionine (R)-S-oxide reductase MsrB"/>
    <property type="match status" value="1"/>
</dbReference>
<organism evidence="6 7">
    <name type="scientific">Aromatoleum buckelii</name>
    <dbReference type="NCBI Taxonomy" id="200254"/>
    <lineage>
        <taxon>Bacteria</taxon>
        <taxon>Pseudomonadati</taxon>
        <taxon>Pseudomonadota</taxon>
        <taxon>Betaproteobacteria</taxon>
        <taxon>Rhodocyclales</taxon>
        <taxon>Rhodocyclaceae</taxon>
        <taxon>Aromatoleum</taxon>
    </lineage>
</organism>
<dbReference type="Pfam" id="PF01641">
    <property type="entry name" value="SelR"/>
    <property type="match status" value="1"/>
</dbReference>
<name>A0ABX1N6I5_9RHOO</name>
<sequence>MNRKVAKPEAEWRAQLTPAQFQVTREKGTERAFTGEYWDCWDKGEYRCIGCGALLFSSEHKFDAGCGWPSFWIAAVPENVETADDRSHFMQRTEVLCHECGAHLGHVFEDGPQPTGLRYCINSASIRLEPEASADDGQPQGPQSTG</sequence>
<evidence type="ECO:0000313" key="7">
    <source>
        <dbReference type="Proteomes" id="UP000601990"/>
    </source>
</evidence>
<dbReference type="SUPFAM" id="SSF51316">
    <property type="entry name" value="Mss4-like"/>
    <property type="match status" value="1"/>
</dbReference>
<comment type="caution">
    <text evidence="6">The sequence shown here is derived from an EMBL/GenBank/DDBJ whole genome shotgun (WGS) entry which is preliminary data.</text>
</comment>
<dbReference type="PANTHER" id="PTHR10173:SF52">
    <property type="entry name" value="METHIONINE-R-SULFOXIDE REDUCTASE B1"/>
    <property type="match status" value="1"/>
</dbReference>
<feature type="binding site" evidence="4">
    <location>
        <position position="48"/>
    </location>
    <ligand>
        <name>Zn(2+)</name>
        <dbReference type="ChEBI" id="CHEBI:29105"/>
    </ligand>
</feature>
<keyword evidence="4" id="KW-0862">Zinc</keyword>
<evidence type="ECO:0000256" key="3">
    <source>
        <dbReference type="ARBA" id="ARBA00048488"/>
    </source>
</evidence>
<keyword evidence="7" id="KW-1185">Reference proteome</keyword>
<evidence type="ECO:0000256" key="4">
    <source>
        <dbReference type="HAMAP-Rule" id="MF_01400"/>
    </source>
</evidence>
<dbReference type="PANTHER" id="PTHR10173">
    <property type="entry name" value="METHIONINE SULFOXIDE REDUCTASE"/>
    <property type="match status" value="1"/>
</dbReference>
<keyword evidence="2 4" id="KW-0560">Oxidoreductase</keyword>
<dbReference type="InterPro" id="IPR028427">
    <property type="entry name" value="Met_Sox_Rdtase_MsrB"/>
</dbReference>
<dbReference type="InterPro" id="IPR011057">
    <property type="entry name" value="Mss4-like_sf"/>
</dbReference>
<dbReference type="HAMAP" id="MF_01400">
    <property type="entry name" value="MsrB"/>
    <property type="match status" value="1"/>
</dbReference>
<comment type="cofactor">
    <cofactor evidence="4">
        <name>Zn(2+)</name>
        <dbReference type="ChEBI" id="CHEBI:29105"/>
    </cofactor>
    <text evidence="4">Binds 1 zinc ion per subunit. The zinc ion is important for the structural integrity of the protein.</text>
</comment>
<evidence type="ECO:0000313" key="6">
    <source>
        <dbReference type="EMBL" id="NMF94876.1"/>
    </source>
</evidence>
<feature type="binding site" evidence="4">
    <location>
        <position position="100"/>
    </location>
    <ligand>
        <name>Zn(2+)</name>
        <dbReference type="ChEBI" id="CHEBI:29105"/>
    </ligand>
</feature>
<keyword evidence="4" id="KW-0479">Metal-binding</keyword>
<comment type="similarity">
    <text evidence="1 4">Belongs to the MsrB Met sulfoxide reductase family.</text>
</comment>
<reference evidence="6" key="1">
    <citation type="submission" date="2019-12" db="EMBL/GenBank/DDBJ databases">
        <title>Comparative genomics gives insights into the taxonomy of the Azoarcus-Aromatoleum group and reveals separate origins of nif in the plant-associated Azoarcus and non-plant-associated Aromatoleum sub-groups.</title>
        <authorList>
            <person name="Lafos M."/>
            <person name="Maluk M."/>
            <person name="Batista M."/>
            <person name="Junghare M."/>
            <person name="Carmona M."/>
            <person name="Faoro H."/>
            <person name="Cruz L.M."/>
            <person name="Battistoni F."/>
            <person name="De Souza E."/>
            <person name="Pedrosa F."/>
            <person name="Chen W.-M."/>
            <person name="Poole P.S."/>
            <person name="Dixon R.A."/>
            <person name="James E.K."/>
        </authorList>
    </citation>
    <scope>NUCLEOTIDE SEQUENCE</scope>
    <source>
        <strain evidence="6">U120</strain>
    </source>
</reference>
<gene>
    <name evidence="4 6" type="primary">msrB</name>
    <name evidence="6" type="ORF">GO608_16300</name>
</gene>
<comment type="catalytic activity">
    <reaction evidence="3 4">
        <text>L-methionyl-[protein] + [thioredoxin]-disulfide + H2O = L-methionyl-(R)-S-oxide-[protein] + [thioredoxin]-dithiol</text>
        <dbReference type="Rhea" id="RHEA:24164"/>
        <dbReference type="Rhea" id="RHEA-COMP:10698"/>
        <dbReference type="Rhea" id="RHEA-COMP:10700"/>
        <dbReference type="Rhea" id="RHEA-COMP:12313"/>
        <dbReference type="Rhea" id="RHEA-COMP:12314"/>
        <dbReference type="ChEBI" id="CHEBI:15377"/>
        <dbReference type="ChEBI" id="CHEBI:16044"/>
        <dbReference type="ChEBI" id="CHEBI:29950"/>
        <dbReference type="ChEBI" id="CHEBI:45764"/>
        <dbReference type="ChEBI" id="CHEBI:50058"/>
        <dbReference type="EC" id="1.8.4.12"/>
    </reaction>
</comment>
<dbReference type="InterPro" id="IPR002579">
    <property type="entry name" value="Met_Sox_Rdtase_MsrB_dom"/>
</dbReference>
<feature type="binding site" evidence="4">
    <location>
        <position position="51"/>
    </location>
    <ligand>
        <name>Zn(2+)</name>
        <dbReference type="ChEBI" id="CHEBI:29105"/>
    </ligand>
</feature>
<dbReference type="EC" id="1.8.4.12" evidence="4"/>
<feature type="binding site" evidence="4">
    <location>
        <position position="97"/>
    </location>
    <ligand>
        <name>Zn(2+)</name>
        <dbReference type="ChEBI" id="CHEBI:29105"/>
    </ligand>
</feature>
<dbReference type="PROSITE" id="PS51790">
    <property type="entry name" value="MSRB"/>
    <property type="match status" value="1"/>
</dbReference>
<evidence type="ECO:0000256" key="1">
    <source>
        <dbReference type="ARBA" id="ARBA00007174"/>
    </source>
</evidence>